<feature type="transmembrane region" description="Helical" evidence="1">
    <location>
        <begin position="97"/>
        <end position="124"/>
    </location>
</feature>
<feature type="transmembrane region" description="Helical" evidence="1">
    <location>
        <begin position="180"/>
        <end position="200"/>
    </location>
</feature>
<keyword evidence="1" id="KW-1133">Transmembrane helix</keyword>
<dbReference type="Pfam" id="PF19992">
    <property type="entry name" value="DUF6427"/>
    <property type="match status" value="1"/>
</dbReference>
<feature type="transmembrane region" description="Helical" evidence="1">
    <location>
        <begin position="285"/>
        <end position="303"/>
    </location>
</feature>
<feature type="transmembrane region" description="Helical" evidence="1">
    <location>
        <begin position="144"/>
        <end position="168"/>
    </location>
</feature>
<dbReference type="InterPro" id="IPR045625">
    <property type="entry name" value="DUF6427"/>
</dbReference>
<keyword evidence="1" id="KW-0472">Membrane</keyword>
<feature type="transmembrane region" description="Helical" evidence="1">
    <location>
        <begin position="228"/>
        <end position="247"/>
    </location>
</feature>
<sequence length="327" mass="37372">MLLRILKTNQAYNLILFPVIAVILWSKSLLSPGAYSFYPGEDQQVLFKPLFNLTQNSPFLQVLISLIIVILIGFLIQNLNSQFAFIRVRSLLPSSYFIILVGGFPVLHTLHPVLFAALFVMFALNRVFDAFEKKNIFSNAFDTGVLIGAGSLFYFNLIFISPAFILGLAIINREFSWRELVLFFWGVILPWVFAFSYFFFFDETGQLLRVITLNITTKNTHIRGDLPLQLFLGYQALLILIASLNFIKSYDRKKISSRKYFIAFFLIFIFSIAGILFVPSASLETLVLISIPVSYLISNFFVFNKKKILGEVLFAIFLGLAIFMQFT</sequence>
<keyword evidence="1" id="KW-0812">Transmembrane</keyword>
<reference evidence="2" key="1">
    <citation type="submission" date="2018-06" db="EMBL/GenBank/DDBJ databases">
        <authorList>
            <person name="Zhirakovskaya E."/>
        </authorList>
    </citation>
    <scope>NUCLEOTIDE SEQUENCE</scope>
</reference>
<name>A0A3B0TB21_9ZZZZ</name>
<feature type="transmembrane region" description="Helical" evidence="1">
    <location>
        <begin position="308"/>
        <end position="326"/>
    </location>
</feature>
<dbReference type="EMBL" id="UOEP01000053">
    <property type="protein sequence ID" value="VAW15831.1"/>
    <property type="molecule type" value="Genomic_DNA"/>
</dbReference>
<organism evidence="2">
    <name type="scientific">hydrothermal vent metagenome</name>
    <dbReference type="NCBI Taxonomy" id="652676"/>
    <lineage>
        <taxon>unclassified sequences</taxon>
        <taxon>metagenomes</taxon>
        <taxon>ecological metagenomes</taxon>
    </lineage>
</organism>
<feature type="transmembrane region" description="Helical" evidence="1">
    <location>
        <begin position="12"/>
        <end position="38"/>
    </location>
</feature>
<evidence type="ECO:0000313" key="2">
    <source>
        <dbReference type="EMBL" id="VAW15831.1"/>
    </source>
</evidence>
<protein>
    <recommendedName>
        <fullName evidence="3">Beta-carotene 15,15'-monooxygenase</fullName>
    </recommendedName>
</protein>
<feature type="transmembrane region" description="Helical" evidence="1">
    <location>
        <begin position="259"/>
        <end position="279"/>
    </location>
</feature>
<feature type="transmembrane region" description="Helical" evidence="1">
    <location>
        <begin position="58"/>
        <end position="76"/>
    </location>
</feature>
<evidence type="ECO:0000256" key="1">
    <source>
        <dbReference type="SAM" id="Phobius"/>
    </source>
</evidence>
<evidence type="ECO:0008006" key="3">
    <source>
        <dbReference type="Google" id="ProtNLM"/>
    </source>
</evidence>
<dbReference type="AlphaFoldDB" id="A0A3B0TB21"/>
<gene>
    <name evidence="2" type="ORF">MNBD_BACTEROID01-1338</name>
</gene>
<accession>A0A3B0TB21</accession>
<proteinExistence type="predicted"/>